<reference evidence="4 5" key="1">
    <citation type="submission" date="2024-02" db="EMBL/GenBank/DDBJ databases">
        <title>High-quality chromosome-scale genome assembly of Pensacola bahiagrass (Paspalum notatum Flugge var. saurae).</title>
        <authorList>
            <person name="Vega J.M."/>
            <person name="Podio M."/>
            <person name="Orjuela J."/>
            <person name="Siena L.A."/>
            <person name="Pessino S.C."/>
            <person name="Combes M.C."/>
            <person name="Mariac C."/>
            <person name="Albertini E."/>
            <person name="Pupilli F."/>
            <person name="Ortiz J.P.A."/>
            <person name="Leblanc O."/>
        </authorList>
    </citation>
    <scope>NUCLEOTIDE SEQUENCE [LARGE SCALE GENOMIC DNA]</scope>
    <source>
        <strain evidence="4">R1</strain>
        <tissue evidence="4">Leaf</tissue>
    </source>
</reference>
<keyword evidence="2" id="KW-0812">Transmembrane</keyword>
<dbReference type="InterPro" id="IPR043519">
    <property type="entry name" value="NT_sf"/>
</dbReference>
<evidence type="ECO:0000256" key="2">
    <source>
        <dbReference type="SAM" id="Phobius"/>
    </source>
</evidence>
<feature type="region of interest" description="Disordered" evidence="1">
    <location>
        <begin position="398"/>
        <end position="434"/>
    </location>
</feature>
<dbReference type="SUPFAM" id="SSF81631">
    <property type="entry name" value="PAP/OAS1 substrate-binding domain"/>
    <property type="match status" value="1"/>
</dbReference>
<dbReference type="Pfam" id="PF22600">
    <property type="entry name" value="MTPAP-like_central"/>
    <property type="match status" value="1"/>
</dbReference>
<dbReference type="PANTHER" id="PTHR12271">
    <property type="entry name" value="POLY A POLYMERASE CID PAP -RELATED"/>
    <property type="match status" value="1"/>
</dbReference>
<evidence type="ECO:0000313" key="5">
    <source>
        <dbReference type="Proteomes" id="UP001341281"/>
    </source>
</evidence>
<keyword evidence="2" id="KW-0472">Membrane</keyword>
<sequence>MAGSVHGNIVLDKCVKDILALIKPVEDDRSKRLSTIQELENCIHSLSSLTGNLKKNSLLKIFLFTCICMLYCGFARFLKFSLTGAAVRPFGSFVSDLYSKSGDLDLSVQLRNGSNLLLTKKKKQNVLRDVRRALLIRGVAGYMQFIPHARVPVLQYVSNRFGISCDISIDNFAGRIKSKIFYWVNTLDDRFADMVLLIKEWAKAQNINDPKSGSLNSYSLCLLVLFHFQTSEPPILPPLKDIYEGNIAEDITEAALYNEQQLDEVCAANIARFRLRNKGQRNETPLCRLLETFFQKFSYINALPDNVISTYSGQIERIQDNPNRMTKPYHLFVEDPVERPDNAARAVSMKGLDHIASAFNDACRMFGSLERVNRNELLALLCTPAVCGKLGGRVIANSYPKTSQQNNQHTRAGGRSERHQRLQASGGFTGSRPFHKNTQTNTTVHQAAVQYHKHPQTTTVRQTVRAYPNHNPQIRTTGHQTAYHSHTHAQEVYPTWSQTAGPYQNHDQHIYAAGLQTGPYLSHNQVYATGSQRGPYQSHHQVYRAGLPPGGTYQIQNQQVHNGGFQTAGPHQNQQKRKGFSSLNNHTNRHAATTSRYEPVRGQISGSTWDPRSQASNIAASQR</sequence>
<feature type="domain" description="Poly(A) RNA polymerase mitochondrial-like central palm" evidence="3">
    <location>
        <begin position="82"/>
        <end position="182"/>
    </location>
</feature>
<dbReference type="Proteomes" id="UP001341281">
    <property type="component" value="Chromosome 04"/>
</dbReference>
<feature type="region of interest" description="Disordered" evidence="1">
    <location>
        <begin position="567"/>
        <end position="623"/>
    </location>
</feature>
<organism evidence="4 5">
    <name type="scientific">Paspalum notatum var. saurae</name>
    <dbReference type="NCBI Taxonomy" id="547442"/>
    <lineage>
        <taxon>Eukaryota</taxon>
        <taxon>Viridiplantae</taxon>
        <taxon>Streptophyta</taxon>
        <taxon>Embryophyta</taxon>
        <taxon>Tracheophyta</taxon>
        <taxon>Spermatophyta</taxon>
        <taxon>Magnoliopsida</taxon>
        <taxon>Liliopsida</taxon>
        <taxon>Poales</taxon>
        <taxon>Poaceae</taxon>
        <taxon>PACMAD clade</taxon>
        <taxon>Panicoideae</taxon>
        <taxon>Andropogonodae</taxon>
        <taxon>Paspaleae</taxon>
        <taxon>Paspalinae</taxon>
        <taxon>Paspalum</taxon>
    </lineage>
</organism>
<keyword evidence="5" id="KW-1185">Reference proteome</keyword>
<feature type="transmembrane region" description="Helical" evidence="2">
    <location>
        <begin position="58"/>
        <end position="78"/>
    </location>
</feature>
<dbReference type="GO" id="GO:0031123">
    <property type="term" value="P:RNA 3'-end processing"/>
    <property type="evidence" value="ECO:0007669"/>
    <property type="project" value="TreeGrafter"/>
</dbReference>
<feature type="compositionally biased region" description="Polar residues" evidence="1">
    <location>
        <begin position="399"/>
        <end position="410"/>
    </location>
</feature>
<dbReference type="SUPFAM" id="SSF81301">
    <property type="entry name" value="Nucleotidyltransferase"/>
    <property type="match status" value="1"/>
</dbReference>
<name>A0AAQ3T8B3_PASNO</name>
<keyword evidence="2" id="KW-1133">Transmembrane helix</keyword>
<evidence type="ECO:0000313" key="4">
    <source>
        <dbReference type="EMBL" id="WVZ68205.1"/>
    </source>
</evidence>
<dbReference type="AlphaFoldDB" id="A0AAQ3T8B3"/>
<dbReference type="CDD" id="cd05402">
    <property type="entry name" value="NT_PAP_TUTase"/>
    <property type="match status" value="1"/>
</dbReference>
<dbReference type="PANTHER" id="PTHR12271:SF107">
    <property type="entry name" value="PROTEIN HESO1"/>
    <property type="match status" value="1"/>
</dbReference>
<dbReference type="EMBL" id="CP144748">
    <property type="protein sequence ID" value="WVZ68205.1"/>
    <property type="molecule type" value="Genomic_DNA"/>
</dbReference>
<gene>
    <name evidence="4" type="ORF">U9M48_017168</name>
</gene>
<dbReference type="Gene3D" id="1.10.1410.10">
    <property type="match status" value="1"/>
</dbReference>
<dbReference type="GO" id="GO:0050265">
    <property type="term" value="F:RNA uridylyltransferase activity"/>
    <property type="evidence" value="ECO:0007669"/>
    <property type="project" value="TreeGrafter"/>
</dbReference>
<evidence type="ECO:0000256" key="1">
    <source>
        <dbReference type="SAM" id="MobiDB-lite"/>
    </source>
</evidence>
<protein>
    <recommendedName>
        <fullName evidence="3">Poly(A) RNA polymerase mitochondrial-like central palm domain-containing protein</fullName>
    </recommendedName>
</protein>
<feature type="compositionally biased region" description="Polar residues" evidence="1">
    <location>
        <begin position="604"/>
        <end position="623"/>
    </location>
</feature>
<dbReference type="InterPro" id="IPR054708">
    <property type="entry name" value="MTPAP-like_central"/>
</dbReference>
<feature type="compositionally biased region" description="Polar residues" evidence="1">
    <location>
        <begin position="581"/>
        <end position="596"/>
    </location>
</feature>
<evidence type="ECO:0000259" key="3">
    <source>
        <dbReference type="Pfam" id="PF22600"/>
    </source>
</evidence>
<accession>A0AAQ3T8B3</accession>
<proteinExistence type="predicted"/>
<dbReference type="Gene3D" id="3.30.460.10">
    <property type="entry name" value="Beta Polymerase, domain 2"/>
    <property type="match status" value="1"/>
</dbReference>